<gene>
    <name evidence="2" type="ORF">ZEAMMB73_Zm00001d035223</name>
</gene>
<sequence>MAFPPASSAYPLSSTSSRSHLPAAPCLFFFTQPIPPAVPCALHIFFPWKAAGAMPPRPLLLPSAPQNSSRSEPPSSMASSLSPHRVTLLLCSLRSPIRDTVENRASGRRRASRLARSTKCQAMWTTHASSPDSFRLIDL</sequence>
<dbReference type="EMBL" id="CM000782">
    <property type="protein sequence ID" value="AQK78545.1"/>
    <property type="molecule type" value="Genomic_DNA"/>
</dbReference>
<proteinExistence type="predicted"/>
<reference evidence="2" key="1">
    <citation type="submission" date="2015-12" db="EMBL/GenBank/DDBJ databases">
        <title>Update maize B73 reference genome by single molecule sequencing technologies.</title>
        <authorList>
            <consortium name="Maize Genome Sequencing Project"/>
            <person name="Ware D."/>
        </authorList>
    </citation>
    <scope>NUCLEOTIDE SEQUENCE</scope>
    <source>
        <tissue evidence="2">Seedling</tissue>
    </source>
</reference>
<evidence type="ECO:0000313" key="2">
    <source>
        <dbReference type="EMBL" id="AQK78545.1"/>
    </source>
</evidence>
<evidence type="ECO:0000256" key="1">
    <source>
        <dbReference type="SAM" id="MobiDB-lite"/>
    </source>
</evidence>
<dbReference type="AlphaFoldDB" id="A0A1D6LF25"/>
<feature type="region of interest" description="Disordered" evidence="1">
    <location>
        <begin position="57"/>
        <end position="82"/>
    </location>
</feature>
<protein>
    <submittedName>
        <fullName evidence="2">Uncharacterized protein</fullName>
    </submittedName>
</protein>
<dbReference type="InParanoid" id="A0A1D6LF25"/>
<organism evidence="2">
    <name type="scientific">Zea mays</name>
    <name type="common">Maize</name>
    <dbReference type="NCBI Taxonomy" id="4577"/>
    <lineage>
        <taxon>Eukaryota</taxon>
        <taxon>Viridiplantae</taxon>
        <taxon>Streptophyta</taxon>
        <taxon>Embryophyta</taxon>
        <taxon>Tracheophyta</taxon>
        <taxon>Spermatophyta</taxon>
        <taxon>Magnoliopsida</taxon>
        <taxon>Liliopsida</taxon>
        <taxon>Poales</taxon>
        <taxon>Poaceae</taxon>
        <taxon>PACMAD clade</taxon>
        <taxon>Panicoideae</taxon>
        <taxon>Andropogonodae</taxon>
        <taxon>Andropogoneae</taxon>
        <taxon>Tripsacinae</taxon>
        <taxon>Zea</taxon>
    </lineage>
</organism>
<accession>A0A1D6LF25</accession>
<feature type="compositionally biased region" description="Low complexity" evidence="1">
    <location>
        <begin position="65"/>
        <end position="82"/>
    </location>
</feature>
<name>A0A1D6LF25_MAIZE</name>